<feature type="transmembrane region" description="Helical" evidence="12">
    <location>
        <begin position="47"/>
        <end position="68"/>
    </location>
</feature>
<dbReference type="EC" id="7.1.1.9" evidence="11"/>
<dbReference type="GO" id="GO:0004129">
    <property type="term" value="F:cytochrome-c oxidase activity"/>
    <property type="evidence" value="ECO:0007669"/>
    <property type="project" value="UniProtKB-EC"/>
</dbReference>
<dbReference type="PRINTS" id="PR01166">
    <property type="entry name" value="CYCOXIDASEII"/>
</dbReference>
<evidence type="ECO:0000256" key="6">
    <source>
        <dbReference type="ARBA" id="ARBA00022967"/>
    </source>
</evidence>
<dbReference type="InterPro" id="IPR036257">
    <property type="entry name" value="Cyt_c_oxidase_su2_TM_sf"/>
</dbReference>
<evidence type="ECO:0000256" key="4">
    <source>
        <dbReference type="ARBA" id="ARBA00022660"/>
    </source>
</evidence>
<reference evidence="15 16" key="1">
    <citation type="submission" date="2017-06" db="EMBL/GenBank/DDBJ databases">
        <title>Raineya orbicola gen. nov., sp. nov. a slightly thermophilic bacterium of the phylum Bacteroidetes and the description of Raineyaceae fam. nov.</title>
        <authorList>
            <person name="Albuquerque L."/>
            <person name="Polonia A.R.M."/>
            <person name="Barroso C."/>
            <person name="Froufe H.J.C."/>
            <person name="Lage O."/>
            <person name="Lobo-Da-Cunha A."/>
            <person name="Egas C."/>
            <person name="Da Costa M.S."/>
        </authorList>
    </citation>
    <scope>NUCLEOTIDE SEQUENCE [LARGE SCALE GENOMIC DNA]</scope>
    <source>
        <strain evidence="15 16">SPSPC-11</strain>
    </source>
</reference>
<dbReference type="PROSITE" id="PS50999">
    <property type="entry name" value="COX2_TM"/>
    <property type="match status" value="1"/>
</dbReference>
<dbReference type="Pfam" id="PF02790">
    <property type="entry name" value="COX2_TM"/>
    <property type="match status" value="1"/>
</dbReference>
<keyword evidence="11" id="KW-0186">Copper</keyword>
<keyword evidence="7 10" id="KW-0249">Electron transport</keyword>
<dbReference type="SUPFAM" id="SSF81464">
    <property type="entry name" value="Cytochrome c oxidase subunit II-like, transmembrane region"/>
    <property type="match status" value="1"/>
</dbReference>
<organism evidence="15 16">
    <name type="scientific">Raineya orbicola</name>
    <dbReference type="NCBI Taxonomy" id="2016530"/>
    <lineage>
        <taxon>Bacteria</taxon>
        <taxon>Pseudomonadati</taxon>
        <taxon>Bacteroidota</taxon>
        <taxon>Cytophagia</taxon>
        <taxon>Cytophagales</taxon>
        <taxon>Raineyaceae</taxon>
        <taxon>Raineya</taxon>
    </lineage>
</organism>
<evidence type="ECO:0000259" key="13">
    <source>
        <dbReference type="PROSITE" id="PS50857"/>
    </source>
</evidence>
<comment type="similarity">
    <text evidence="2 10">Belongs to the cytochrome c oxidase subunit 2 family.</text>
</comment>
<protein>
    <recommendedName>
        <fullName evidence="11">Cytochrome c oxidase subunit 2</fullName>
        <ecNumber evidence="11">7.1.1.9</ecNumber>
    </recommendedName>
</protein>
<evidence type="ECO:0000256" key="11">
    <source>
        <dbReference type="RuleBase" id="RU004024"/>
    </source>
</evidence>
<evidence type="ECO:0000256" key="7">
    <source>
        <dbReference type="ARBA" id="ARBA00022982"/>
    </source>
</evidence>
<keyword evidence="6" id="KW-1278">Translocase</keyword>
<dbReference type="RefSeq" id="WP_101358605.1">
    <property type="nucleotide sequence ID" value="NZ_NKXO01000018.1"/>
</dbReference>
<evidence type="ECO:0000256" key="9">
    <source>
        <dbReference type="ARBA" id="ARBA00023136"/>
    </source>
</evidence>
<evidence type="ECO:0000313" key="15">
    <source>
        <dbReference type="EMBL" id="PKQ69666.1"/>
    </source>
</evidence>
<feature type="transmembrane region" description="Helical" evidence="12">
    <location>
        <begin position="134"/>
        <end position="155"/>
    </location>
</feature>
<dbReference type="GO" id="GO:0042773">
    <property type="term" value="P:ATP synthesis coupled electron transport"/>
    <property type="evidence" value="ECO:0007669"/>
    <property type="project" value="TreeGrafter"/>
</dbReference>
<dbReference type="InterPro" id="IPR011759">
    <property type="entry name" value="Cyt_c_oxidase_su2_TM_dom"/>
</dbReference>
<dbReference type="GO" id="GO:0005507">
    <property type="term" value="F:copper ion binding"/>
    <property type="evidence" value="ECO:0007669"/>
    <property type="project" value="InterPro"/>
</dbReference>
<dbReference type="InterPro" id="IPR002429">
    <property type="entry name" value="CcO_II-like_C"/>
</dbReference>
<dbReference type="PANTHER" id="PTHR22888">
    <property type="entry name" value="CYTOCHROME C OXIDASE, SUBUNIT II"/>
    <property type="match status" value="1"/>
</dbReference>
<keyword evidence="4 10" id="KW-0679">Respiratory chain</keyword>
<comment type="caution">
    <text evidence="15">The sequence shown here is derived from an EMBL/GenBank/DDBJ whole genome shotgun (WGS) entry which is preliminary data.</text>
</comment>
<keyword evidence="11" id="KW-0479">Metal-binding</keyword>
<dbReference type="GO" id="GO:0005886">
    <property type="term" value="C:plasma membrane"/>
    <property type="evidence" value="ECO:0007669"/>
    <property type="project" value="UniProtKB-SubCell"/>
</dbReference>
<dbReference type="OrthoDB" id="9781261at2"/>
<evidence type="ECO:0000256" key="5">
    <source>
        <dbReference type="ARBA" id="ARBA00022692"/>
    </source>
</evidence>
<keyword evidence="8 12" id="KW-1133">Transmembrane helix</keyword>
<comment type="cofactor">
    <cofactor evidence="11">
        <name>Cu cation</name>
        <dbReference type="ChEBI" id="CHEBI:23378"/>
    </cofactor>
    <text evidence="11">Binds a copper A center.</text>
</comment>
<evidence type="ECO:0000313" key="16">
    <source>
        <dbReference type="Proteomes" id="UP000233387"/>
    </source>
</evidence>
<dbReference type="SUPFAM" id="SSF49503">
    <property type="entry name" value="Cupredoxins"/>
    <property type="match status" value="1"/>
</dbReference>
<feature type="transmembrane region" description="Helical" evidence="12">
    <location>
        <begin position="6"/>
        <end position="27"/>
    </location>
</feature>
<comment type="catalytic activity">
    <reaction evidence="11">
        <text>4 Fe(II)-[cytochrome c] + O2 + 8 H(+)(in) = 4 Fe(III)-[cytochrome c] + 2 H2O + 4 H(+)(out)</text>
        <dbReference type="Rhea" id="RHEA:11436"/>
        <dbReference type="Rhea" id="RHEA-COMP:10350"/>
        <dbReference type="Rhea" id="RHEA-COMP:14399"/>
        <dbReference type="ChEBI" id="CHEBI:15377"/>
        <dbReference type="ChEBI" id="CHEBI:15378"/>
        <dbReference type="ChEBI" id="CHEBI:15379"/>
        <dbReference type="ChEBI" id="CHEBI:29033"/>
        <dbReference type="ChEBI" id="CHEBI:29034"/>
        <dbReference type="EC" id="7.1.1.9"/>
    </reaction>
</comment>
<proteinExistence type="inferred from homology"/>
<evidence type="ECO:0000256" key="12">
    <source>
        <dbReference type="SAM" id="Phobius"/>
    </source>
</evidence>
<dbReference type="Gene3D" id="1.10.287.90">
    <property type="match status" value="1"/>
</dbReference>
<dbReference type="InterPro" id="IPR045187">
    <property type="entry name" value="CcO_II"/>
</dbReference>
<dbReference type="EMBL" id="NKXO01000018">
    <property type="protein sequence ID" value="PKQ69666.1"/>
    <property type="molecule type" value="Genomic_DNA"/>
</dbReference>
<dbReference type="InterPro" id="IPR008972">
    <property type="entry name" value="Cupredoxin"/>
</dbReference>
<comment type="subcellular location">
    <subcellularLocation>
        <location evidence="10">Cell membrane</location>
        <topology evidence="10">Multi-pass membrane protein</topology>
    </subcellularLocation>
    <subcellularLocation>
        <location evidence="1">Membrane</location>
        <topology evidence="1">Multi-pass membrane protein</topology>
    </subcellularLocation>
</comment>
<comment type="function">
    <text evidence="11">Subunits I and II form the functional core of the enzyme complex. Electrons originating in cytochrome c are transferred via heme a and Cu(A) to the binuclear center formed by heme a3 and Cu(B).</text>
</comment>
<evidence type="ECO:0000256" key="8">
    <source>
        <dbReference type="ARBA" id="ARBA00022989"/>
    </source>
</evidence>
<dbReference type="AlphaFoldDB" id="A0A2N3IH77"/>
<evidence type="ECO:0000256" key="3">
    <source>
        <dbReference type="ARBA" id="ARBA00022448"/>
    </source>
</evidence>
<feature type="domain" description="Cytochrome oxidase subunit II transmembrane region profile" evidence="14">
    <location>
        <begin position="67"/>
        <end position="162"/>
    </location>
</feature>
<gene>
    <name evidence="15" type="ORF">Rain11_1338</name>
</gene>
<evidence type="ECO:0000256" key="2">
    <source>
        <dbReference type="ARBA" id="ARBA00007866"/>
    </source>
</evidence>
<feature type="transmembrane region" description="Helical" evidence="12">
    <location>
        <begin position="88"/>
        <end position="113"/>
    </location>
</feature>
<dbReference type="PROSITE" id="PS50857">
    <property type="entry name" value="COX2_CUA"/>
    <property type="match status" value="1"/>
</dbReference>
<evidence type="ECO:0000259" key="14">
    <source>
        <dbReference type="PROSITE" id="PS50999"/>
    </source>
</evidence>
<dbReference type="Gene3D" id="2.60.40.420">
    <property type="entry name" value="Cupredoxins - blue copper proteins"/>
    <property type="match status" value="1"/>
</dbReference>
<keyword evidence="16" id="KW-1185">Reference proteome</keyword>
<keyword evidence="9 12" id="KW-0472">Membrane</keyword>
<feature type="domain" description="Cytochrome oxidase subunit II copper A binding" evidence="13">
    <location>
        <begin position="164"/>
        <end position="339"/>
    </location>
</feature>
<evidence type="ECO:0000256" key="1">
    <source>
        <dbReference type="ARBA" id="ARBA00004141"/>
    </source>
</evidence>
<keyword evidence="3 10" id="KW-0813">Transport</keyword>
<dbReference type="Pfam" id="PF00116">
    <property type="entry name" value="COX2"/>
    <property type="match status" value="1"/>
</dbReference>
<name>A0A2N3IH77_9BACT</name>
<evidence type="ECO:0000256" key="10">
    <source>
        <dbReference type="RuleBase" id="RU000456"/>
    </source>
</evidence>
<keyword evidence="5 10" id="KW-0812">Transmembrane</keyword>
<accession>A0A2N3IH77</accession>
<dbReference type="Proteomes" id="UP000233387">
    <property type="component" value="Unassembled WGS sequence"/>
</dbReference>
<dbReference type="PANTHER" id="PTHR22888:SF9">
    <property type="entry name" value="CYTOCHROME C OXIDASE SUBUNIT 2"/>
    <property type="match status" value="1"/>
</dbReference>
<sequence>MNGLLLTSIAVLVLVMFFIVFRMSNLVSILRTKSKKGEEIDVSTNNFHAYLFLLLPLAGTIWAFWYGIKHSGLWWQPDAAIHGAEYDWLSKIAHVIIILMFLVTNAALFYFAYKYRYKRNHKATFYPDNMKLEVVWTIVPAIILAVLVFTGWNLWRKVTKDAPENAIQIEVVGKQFNWIARYPGKDGKFGGYNFRYTDDVNELGLDFTDKNVNDDFQATELVLVKGKPVQLKIRARDVIHSVSLPHFRQKMDAVPGQPTTMWFIPTKTTQEMREELKSNPEYLKPDPSTTKGDPKDMKARWETFDYEIVCQEICGRGHFSMRMRVIVLDEKEYEAWVAKQEPFVVKNKEYVSEAIKRQTKMKQASGQALVENTSMSN</sequence>